<dbReference type="GO" id="GO:0003684">
    <property type="term" value="F:damaged DNA binding"/>
    <property type="evidence" value="ECO:0007669"/>
    <property type="project" value="InterPro"/>
</dbReference>
<evidence type="ECO:0000256" key="1">
    <source>
        <dbReference type="ARBA" id="ARBA00004123"/>
    </source>
</evidence>
<dbReference type="GO" id="GO:0005634">
    <property type="term" value="C:nucleus"/>
    <property type="evidence" value="ECO:0007669"/>
    <property type="project" value="UniProtKB-SubCell"/>
</dbReference>
<dbReference type="PANTHER" id="PTHR45873">
    <property type="entry name" value="DNA POLYMERASE ETA"/>
    <property type="match status" value="1"/>
</dbReference>
<dbReference type="Gene3D" id="1.10.150.20">
    <property type="entry name" value="5' to 3' exonuclease, C-terminal subdomain"/>
    <property type="match status" value="1"/>
</dbReference>
<dbReference type="Gene3D" id="3.30.70.270">
    <property type="match status" value="1"/>
</dbReference>
<evidence type="ECO:0000256" key="8">
    <source>
        <dbReference type="ARBA" id="ARBA00023242"/>
    </source>
</evidence>
<dbReference type="GO" id="GO:0005657">
    <property type="term" value="C:replication fork"/>
    <property type="evidence" value="ECO:0007669"/>
    <property type="project" value="TreeGrafter"/>
</dbReference>
<dbReference type="AlphaFoldDB" id="A0A066V7T2"/>
<dbReference type="InterPro" id="IPR043128">
    <property type="entry name" value="Rev_trsase/Diguanyl_cyclase"/>
</dbReference>
<evidence type="ECO:0000313" key="14">
    <source>
        <dbReference type="Proteomes" id="UP000027361"/>
    </source>
</evidence>
<dbReference type="InterPro" id="IPR052230">
    <property type="entry name" value="DNA_polymerase_eta"/>
</dbReference>
<dbReference type="GO" id="GO:0009314">
    <property type="term" value="P:response to radiation"/>
    <property type="evidence" value="ECO:0007669"/>
    <property type="project" value="TreeGrafter"/>
</dbReference>
<accession>A0A066V7T2</accession>
<dbReference type="GO" id="GO:0035861">
    <property type="term" value="C:site of double-strand break"/>
    <property type="evidence" value="ECO:0007669"/>
    <property type="project" value="TreeGrafter"/>
</dbReference>
<keyword evidence="5" id="KW-0863">Zinc-finger</keyword>
<keyword evidence="8" id="KW-0539">Nucleus</keyword>
<keyword evidence="6" id="KW-0862">Zinc</keyword>
<reference evidence="13 14" key="1">
    <citation type="submission" date="2014-05" db="EMBL/GenBank/DDBJ databases">
        <title>Draft genome sequence of a rare smut relative, Tilletiaria anomala UBC 951.</title>
        <authorList>
            <consortium name="DOE Joint Genome Institute"/>
            <person name="Toome M."/>
            <person name="Kuo A."/>
            <person name="Henrissat B."/>
            <person name="Lipzen A."/>
            <person name="Tritt A."/>
            <person name="Yoshinaga Y."/>
            <person name="Zane M."/>
            <person name="Barry K."/>
            <person name="Grigoriev I.V."/>
            <person name="Spatafora J.W."/>
            <person name="Aimea M.C."/>
        </authorList>
    </citation>
    <scope>NUCLEOTIDE SEQUENCE [LARGE SCALE GENOMIC DNA]</scope>
    <source>
        <strain evidence="13 14">UBC 951</strain>
    </source>
</reference>
<dbReference type="SUPFAM" id="SSF56672">
    <property type="entry name" value="DNA/RNA polymerases"/>
    <property type="match status" value="1"/>
</dbReference>
<dbReference type="InterPro" id="IPR036775">
    <property type="entry name" value="DNA_pol_Y-fam_lit_finger_sf"/>
</dbReference>
<evidence type="ECO:0000256" key="2">
    <source>
        <dbReference type="ARBA" id="ARBA00022679"/>
    </source>
</evidence>
<evidence type="ECO:0000313" key="13">
    <source>
        <dbReference type="EMBL" id="KDN34789.1"/>
    </source>
</evidence>
<dbReference type="Pfam" id="PF21704">
    <property type="entry name" value="POLH-Rev1_HhH"/>
    <property type="match status" value="1"/>
</dbReference>
<feature type="compositionally biased region" description="Low complexity" evidence="10">
    <location>
        <begin position="401"/>
        <end position="414"/>
    </location>
</feature>
<dbReference type="OrthoDB" id="5723at2759"/>
<keyword evidence="4" id="KW-0227">DNA damage</keyword>
<evidence type="ECO:0000256" key="5">
    <source>
        <dbReference type="ARBA" id="ARBA00022771"/>
    </source>
</evidence>
<comment type="caution">
    <text evidence="13">The sequence shown here is derived from an EMBL/GenBank/DDBJ whole genome shotgun (WGS) entry which is preliminary data.</text>
</comment>
<evidence type="ECO:0000256" key="3">
    <source>
        <dbReference type="ARBA" id="ARBA00022723"/>
    </source>
</evidence>
<evidence type="ECO:0000256" key="4">
    <source>
        <dbReference type="ARBA" id="ARBA00022763"/>
    </source>
</evidence>
<dbReference type="GeneID" id="25267918"/>
<gene>
    <name evidence="13" type="ORF">K437DRAFT_89772</name>
</gene>
<evidence type="ECO:0000259" key="12">
    <source>
        <dbReference type="PROSITE" id="PS51907"/>
    </source>
</evidence>
<sequence>MVRVRTAVVDQLGYTTSAGIASNKTLAKLCSSWRKPNSQTTMRPAAVANFLRDLPFQKIRFLGGKLGNAISTEWESSTVGDLWSISREEMQARFGEESLWVFNVLRGIDHSEVKERVATKSMLASKNVRPPIRKTADAMHWLSILSTELAIRLREAREDMPNLWPRTLIFRFLRAGDVPRSKQVAFPFVRDLQGHDILKAAKKLWNESAGDALGTPEGSIRPAEIVSISLAFSQLEAGETGQKSIQGFFRKREASTPVFVEGSTKAKESDGNDEASIMLFGISCDEVRPVRSEHKKRKEPGGLELFAKKQKLQLRDHVADAHGEGEGKGSDELTWTCDECGKVVRQAFDASAADDNLRCFAEQTLVLQKQDHQDWHFAVALSREELAASSNPQQQHPGHHSCSSDPSLSVSSTTSKKKKKGSAPSDAKQKKEGITSFFSKKS</sequence>
<dbReference type="GO" id="GO:0070987">
    <property type="term" value="P:error-free translesion synthesis"/>
    <property type="evidence" value="ECO:0007669"/>
    <property type="project" value="UniProtKB-ARBA"/>
</dbReference>
<evidence type="ECO:0000259" key="11">
    <source>
        <dbReference type="PROSITE" id="PS50173"/>
    </source>
</evidence>
<dbReference type="RefSeq" id="XP_013239706.1">
    <property type="nucleotide sequence ID" value="XM_013384252.1"/>
</dbReference>
<comment type="subcellular location">
    <subcellularLocation>
        <location evidence="1">Nucleus</location>
    </subcellularLocation>
</comment>
<dbReference type="Gene3D" id="3.30.1490.100">
    <property type="entry name" value="DNA polymerase, Y-family, little finger domain"/>
    <property type="match status" value="1"/>
</dbReference>
<keyword evidence="7" id="KW-0234">DNA repair</keyword>
<dbReference type="InterPro" id="IPR043502">
    <property type="entry name" value="DNA/RNA_pol_sf"/>
</dbReference>
<evidence type="ECO:0000256" key="7">
    <source>
        <dbReference type="ARBA" id="ARBA00023204"/>
    </source>
</evidence>
<feature type="region of interest" description="Disordered" evidence="10">
    <location>
        <begin position="387"/>
        <end position="442"/>
    </location>
</feature>
<protein>
    <recommendedName>
        <fullName evidence="9">DNA polymerase eta</fullName>
    </recommendedName>
</protein>
<dbReference type="EMBL" id="JMSN01000267">
    <property type="protein sequence ID" value="KDN34789.1"/>
    <property type="molecule type" value="Genomic_DNA"/>
</dbReference>
<feature type="domain" description="UmuC" evidence="11">
    <location>
        <begin position="1"/>
        <end position="63"/>
    </location>
</feature>
<dbReference type="STRING" id="1037660.A0A066V7T2"/>
<dbReference type="Pfam" id="PF11799">
    <property type="entry name" value="IMS_C"/>
    <property type="match status" value="1"/>
</dbReference>
<dbReference type="SUPFAM" id="SSF100879">
    <property type="entry name" value="Lesion bypass DNA polymerase (Y-family), little finger domain"/>
    <property type="match status" value="1"/>
</dbReference>
<dbReference type="HOGENOM" id="CLU_012348_7_1_1"/>
<dbReference type="InterPro" id="IPR001126">
    <property type="entry name" value="UmuC"/>
</dbReference>
<dbReference type="InParanoid" id="A0A066V7T2"/>
<proteinExistence type="predicted"/>
<dbReference type="PANTHER" id="PTHR45873:SF1">
    <property type="entry name" value="DNA POLYMERASE ETA"/>
    <property type="match status" value="1"/>
</dbReference>
<keyword evidence="3" id="KW-0479">Metal-binding</keyword>
<dbReference type="GO" id="GO:0008270">
    <property type="term" value="F:zinc ion binding"/>
    <property type="evidence" value="ECO:0007669"/>
    <property type="project" value="UniProtKB-KW"/>
</dbReference>
<evidence type="ECO:0000256" key="10">
    <source>
        <dbReference type="SAM" id="MobiDB-lite"/>
    </source>
</evidence>
<keyword evidence="2" id="KW-0808">Transferase</keyword>
<dbReference type="GO" id="GO:0006281">
    <property type="term" value="P:DNA repair"/>
    <property type="evidence" value="ECO:0007669"/>
    <property type="project" value="UniProtKB-KW"/>
</dbReference>
<dbReference type="InterPro" id="IPR017961">
    <property type="entry name" value="DNA_pol_Y-fam_little_finger"/>
</dbReference>
<name>A0A066V7T2_TILAU</name>
<feature type="domain" description="UBZ3-type" evidence="12">
    <location>
        <begin position="330"/>
        <end position="384"/>
    </location>
</feature>
<dbReference type="FunFam" id="1.10.150.20:FF:000014">
    <property type="entry name" value="Polymerase (DNA directed), eta"/>
    <property type="match status" value="1"/>
</dbReference>
<dbReference type="PROSITE" id="PS50173">
    <property type="entry name" value="UMUC"/>
    <property type="match status" value="1"/>
</dbReference>
<dbReference type="PIRSF" id="PIRSF036603">
    <property type="entry name" value="DPol_eta"/>
    <property type="match status" value="1"/>
</dbReference>
<evidence type="ECO:0000256" key="6">
    <source>
        <dbReference type="ARBA" id="ARBA00022833"/>
    </source>
</evidence>
<dbReference type="GO" id="GO:0003887">
    <property type="term" value="F:DNA-directed DNA polymerase activity"/>
    <property type="evidence" value="ECO:0007669"/>
    <property type="project" value="TreeGrafter"/>
</dbReference>
<evidence type="ECO:0000256" key="9">
    <source>
        <dbReference type="ARBA" id="ARBA00044975"/>
    </source>
</evidence>
<organism evidence="13 14">
    <name type="scientific">Tilletiaria anomala (strain ATCC 24038 / CBS 436.72 / UBC 951)</name>
    <dbReference type="NCBI Taxonomy" id="1037660"/>
    <lineage>
        <taxon>Eukaryota</taxon>
        <taxon>Fungi</taxon>
        <taxon>Dikarya</taxon>
        <taxon>Basidiomycota</taxon>
        <taxon>Ustilaginomycotina</taxon>
        <taxon>Exobasidiomycetes</taxon>
        <taxon>Georgefischeriales</taxon>
        <taxon>Tilletiariaceae</taxon>
        <taxon>Tilletiaria</taxon>
    </lineage>
</organism>
<dbReference type="PROSITE" id="PS51907">
    <property type="entry name" value="ZF_UBZ3"/>
    <property type="match status" value="1"/>
</dbReference>
<keyword evidence="14" id="KW-1185">Reference proteome</keyword>
<dbReference type="Proteomes" id="UP000027361">
    <property type="component" value="Unassembled WGS sequence"/>
</dbReference>
<dbReference type="GO" id="GO:0042276">
    <property type="term" value="P:error-prone translesion synthesis"/>
    <property type="evidence" value="ECO:0007669"/>
    <property type="project" value="TreeGrafter"/>
</dbReference>
<dbReference type="InterPro" id="IPR041298">
    <property type="entry name" value="UBZ3"/>
</dbReference>